<dbReference type="GO" id="GO:0007411">
    <property type="term" value="P:axon guidance"/>
    <property type="evidence" value="ECO:0007669"/>
    <property type="project" value="TreeGrafter"/>
</dbReference>
<feature type="domain" description="Ig-like" evidence="10">
    <location>
        <begin position="24"/>
        <end position="118"/>
    </location>
</feature>
<dbReference type="InterPro" id="IPR003599">
    <property type="entry name" value="Ig_sub"/>
</dbReference>
<evidence type="ECO:0000313" key="13">
    <source>
        <dbReference type="Proteomes" id="UP000759131"/>
    </source>
</evidence>
<dbReference type="PANTHER" id="PTHR10075">
    <property type="entry name" value="BASIGIN RELATED"/>
    <property type="match status" value="1"/>
</dbReference>
<evidence type="ECO:0000256" key="6">
    <source>
        <dbReference type="ARBA" id="ARBA00022989"/>
    </source>
</evidence>
<evidence type="ECO:0000256" key="9">
    <source>
        <dbReference type="ARBA" id="ARBA00023319"/>
    </source>
</evidence>
<comment type="subcellular location">
    <subcellularLocation>
        <location evidence="1">Membrane</location>
        <topology evidence="1">Single-pass type I membrane protein</topology>
    </subcellularLocation>
</comment>
<dbReference type="GO" id="GO:0070593">
    <property type="term" value="P:dendrite self-avoidance"/>
    <property type="evidence" value="ECO:0007669"/>
    <property type="project" value="TreeGrafter"/>
</dbReference>
<feature type="domain" description="Fibronectin type-III" evidence="11">
    <location>
        <begin position="529"/>
        <end position="582"/>
    </location>
</feature>
<dbReference type="PROSITE" id="PS50853">
    <property type="entry name" value="FN3"/>
    <property type="match status" value="1"/>
</dbReference>
<dbReference type="FunFam" id="2.60.40.10:FF:000017">
    <property type="entry name" value="Down syndrome cell adhesion molecule b"/>
    <property type="match status" value="1"/>
</dbReference>
<evidence type="ECO:0000256" key="3">
    <source>
        <dbReference type="ARBA" id="ARBA00022729"/>
    </source>
</evidence>
<dbReference type="InterPro" id="IPR036116">
    <property type="entry name" value="FN3_sf"/>
</dbReference>
<dbReference type="PANTHER" id="PTHR10075:SF100">
    <property type="entry name" value="FASCICLIN-2"/>
    <property type="match status" value="1"/>
</dbReference>
<organism evidence="12">
    <name type="scientific">Medioppia subpectinata</name>
    <dbReference type="NCBI Taxonomy" id="1979941"/>
    <lineage>
        <taxon>Eukaryota</taxon>
        <taxon>Metazoa</taxon>
        <taxon>Ecdysozoa</taxon>
        <taxon>Arthropoda</taxon>
        <taxon>Chelicerata</taxon>
        <taxon>Arachnida</taxon>
        <taxon>Acari</taxon>
        <taxon>Acariformes</taxon>
        <taxon>Sarcoptiformes</taxon>
        <taxon>Oribatida</taxon>
        <taxon>Brachypylina</taxon>
        <taxon>Oppioidea</taxon>
        <taxon>Oppiidae</taxon>
        <taxon>Medioppia</taxon>
    </lineage>
</organism>
<gene>
    <name evidence="12" type="ORF">OSB1V03_LOCUS11546</name>
</gene>
<evidence type="ECO:0000256" key="4">
    <source>
        <dbReference type="ARBA" id="ARBA00022737"/>
    </source>
</evidence>
<feature type="domain" description="Ig-like" evidence="10">
    <location>
        <begin position="122"/>
        <end position="213"/>
    </location>
</feature>
<proteinExistence type="predicted"/>
<evidence type="ECO:0008006" key="14">
    <source>
        <dbReference type="Google" id="ProtNLM"/>
    </source>
</evidence>
<dbReference type="Pfam" id="PF07679">
    <property type="entry name" value="I-set"/>
    <property type="match status" value="2"/>
</dbReference>
<evidence type="ECO:0000259" key="11">
    <source>
        <dbReference type="PROSITE" id="PS50853"/>
    </source>
</evidence>
<dbReference type="InterPro" id="IPR003598">
    <property type="entry name" value="Ig_sub2"/>
</dbReference>
<dbReference type="FunFam" id="2.60.40.10:FF:000104">
    <property type="entry name" value="Down syndrome cell adhesion molecule b"/>
    <property type="match status" value="1"/>
</dbReference>
<keyword evidence="9" id="KW-0393">Immunoglobulin domain</keyword>
<evidence type="ECO:0000256" key="5">
    <source>
        <dbReference type="ARBA" id="ARBA00022889"/>
    </source>
</evidence>
<dbReference type="FunFam" id="2.60.40.10:FF:000333">
    <property type="entry name" value="Down syndrome cell adhesion molecule"/>
    <property type="match status" value="1"/>
</dbReference>
<dbReference type="InterPro" id="IPR013098">
    <property type="entry name" value="Ig_I-set"/>
</dbReference>
<dbReference type="PROSITE" id="PS50835">
    <property type="entry name" value="IG_LIKE"/>
    <property type="match status" value="4"/>
</dbReference>
<evidence type="ECO:0000256" key="2">
    <source>
        <dbReference type="ARBA" id="ARBA00022692"/>
    </source>
</evidence>
<dbReference type="AlphaFoldDB" id="A0A7R9Q3L3"/>
<evidence type="ECO:0000259" key="10">
    <source>
        <dbReference type="PROSITE" id="PS50835"/>
    </source>
</evidence>
<protein>
    <recommendedName>
        <fullName evidence="14">Dscam</fullName>
    </recommendedName>
</protein>
<dbReference type="SMART" id="SM00409">
    <property type="entry name" value="IG"/>
    <property type="match status" value="5"/>
</dbReference>
<dbReference type="GO" id="GO:0098632">
    <property type="term" value="F:cell-cell adhesion mediator activity"/>
    <property type="evidence" value="ECO:0007669"/>
    <property type="project" value="TreeGrafter"/>
</dbReference>
<evidence type="ECO:0000256" key="7">
    <source>
        <dbReference type="ARBA" id="ARBA00023136"/>
    </source>
</evidence>
<dbReference type="EMBL" id="OC863623">
    <property type="protein sequence ID" value="CAD7631137.1"/>
    <property type="molecule type" value="Genomic_DNA"/>
</dbReference>
<reference evidence="12" key="1">
    <citation type="submission" date="2020-11" db="EMBL/GenBank/DDBJ databases">
        <authorList>
            <person name="Tran Van P."/>
        </authorList>
    </citation>
    <scope>NUCLEOTIDE SEQUENCE</scope>
</reference>
<dbReference type="Proteomes" id="UP000759131">
    <property type="component" value="Unassembled WGS sequence"/>
</dbReference>
<dbReference type="InterPro" id="IPR013783">
    <property type="entry name" value="Ig-like_fold"/>
</dbReference>
<keyword evidence="6" id="KW-1133">Transmembrane helix</keyword>
<dbReference type="EMBL" id="CAJPIZ010009048">
    <property type="protein sequence ID" value="CAG2111567.1"/>
    <property type="molecule type" value="Genomic_DNA"/>
</dbReference>
<dbReference type="GO" id="GO:0007156">
    <property type="term" value="P:homophilic cell adhesion via plasma membrane adhesion molecules"/>
    <property type="evidence" value="ECO:0007669"/>
    <property type="project" value="TreeGrafter"/>
</dbReference>
<feature type="domain" description="Ig-like" evidence="10">
    <location>
        <begin position="331"/>
        <end position="421"/>
    </location>
</feature>
<keyword evidence="5" id="KW-0130">Cell adhesion</keyword>
<dbReference type="Gene3D" id="2.60.40.10">
    <property type="entry name" value="Immunoglobulins"/>
    <property type="match status" value="6"/>
</dbReference>
<dbReference type="InterPro" id="IPR007110">
    <property type="entry name" value="Ig-like_dom"/>
</dbReference>
<keyword evidence="7" id="KW-0472">Membrane</keyword>
<sequence length="582" mass="63633">QCIASNEWESSTASAEVSLVWDGPHFTHTFTPLEPLSPGQSLSLKCSATGLPLPQIVWTVDGQPVSDNWRLRIGDYVSSDGIVNSYVNISNVRVEDGGLYKCLALNGMNTAVHHNRVVVLGPVFVRPFAHNITAVAGHAVRVDCPANGHPIQSIQWFIGSGSNQWTKLPQNHRQRALTNGTLIIESIESRTDERWYRCVVNGSSGGSGSVGLTAHGNVYIEVLVAPVINPFHASPNLREGMRQMLTCAVVDGDAPLSIQFLKDDVPVRPTPPGADHTGGRHEVKVTANDVFSKSLFISNVTADDSGNYTCVASNRVANTSYSTYLNVQVPPKWVISPMDTEAIVGQKVVMNCVASGQSRVWWERSELADGHLRTVISNSHMHTMENGSLTINDVTPDDEGVYLCQANNGVGSGLSKLVQLKVHVGAHFKSKFGSQTVTKGQDVWIECLSYGERPIAVALTRDGQPFDAGVENRYQVIRNETSGVADVWLRIHILDTTRRDSALYTCIASNKYGRDEFNHQLIVQEAPDIPENVMVNEITSRTALLSWLEPYAGNAIIIKYRLEMKQSLNGWQSSPQSSPPGD</sequence>
<feature type="domain" description="Ig-like" evidence="10">
    <location>
        <begin position="226"/>
        <end position="326"/>
    </location>
</feature>
<dbReference type="SMART" id="SM00408">
    <property type="entry name" value="IGc2"/>
    <property type="match status" value="5"/>
</dbReference>
<evidence type="ECO:0000313" key="12">
    <source>
        <dbReference type="EMBL" id="CAD7631137.1"/>
    </source>
</evidence>
<feature type="non-terminal residue" evidence="12">
    <location>
        <position position="582"/>
    </location>
</feature>
<keyword evidence="4" id="KW-0677">Repeat</keyword>
<keyword evidence="8" id="KW-1015">Disulfide bond</keyword>
<keyword evidence="3" id="KW-0732">Signal</keyword>
<dbReference type="GO" id="GO:0030424">
    <property type="term" value="C:axon"/>
    <property type="evidence" value="ECO:0007669"/>
    <property type="project" value="TreeGrafter"/>
</dbReference>
<name>A0A7R9Q3L3_9ACAR</name>
<accession>A0A7R9Q3L3</accession>
<dbReference type="SUPFAM" id="SSF48726">
    <property type="entry name" value="Immunoglobulin"/>
    <property type="match status" value="5"/>
</dbReference>
<dbReference type="InterPro" id="IPR036179">
    <property type="entry name" value="Ig-like_dom_sf"/>
</dbReference>
<dbReference type="OrthoDB" id="6515520at2759"/>
<keyword evidence="2" id="KW-0812">Transmembrane</keyword>
<dbReference type="GO" id="GO:0005886">
    <property type="term" value="C:plasma membrane"/>
    <property type="evidence" value="ECO:0007669"/>
    <property type="project" value="TreeGrafter"/>
</dbReference>
<evidence type="ECO:0000256" key="1">
    <source>
        <dbReference type="ARBA" id="ARBA00004479"/>
    </source>
</evidence>
<dbReference type="Pfam" id="PF13927">
    <property type="entry name" value="Ig_3"/>
    <property type="match status" value="3"/>
</dbReference>
<dbReference type="InterPro" id="IPR003961">
    <property type="entry name" value="FN3_dom"/>
</dbReference>
<evidence type="ECO:0000256" key="8">
    <source>
        <dbReference type="ARBA" id="ARBA00023157"/>
    </source>
</evidence>
<keyword evidence="13" id="KW-1185">Reference proteome</keyword>
<dbReference type="SUPFAM" id="SSF49265">
    <property type="entry name" value="Fibronectin type III"/>
    <property type="match status" value="1"/>
</dbReference>
<feature type="non-terminal residue" evidence="12">
    <location>
        <position position="1"/>
    </location>
</feature>
<dbReference type="CDD" id="cd00063">
    <property type="entry name" value="FN3"/>
    <property type="match status" value="1"/>
</dbReference>